<protein>
    <submittedName>
        <fullName evidence="1">Uncharacterized protein</fullName>
    </submittedName>
</protein>
<gene>
    <name evidence="1" type="ORF">C7S18_00335</name>
</gene>
<proteinExistence type="predicted"/>
<evidence type="ECO:0000313" key="2">
    <source>
        <dbReference type="Proteomes" id="UP000241074"/>
    </source>
</evidence>
<dbReference type="EMBL" id="CP027860">
    <property type="protein sequence ID" value="AVP95734.1"/>
    <property type="molecule type" value="Genomic_DNA"/>
</dbReference>
<dbReference type="AlphaFoldDB" id="A0A2P1PLL6"/>
<reference evidence="1 2" key="2">
    <citation type="submission" date="2018-03" db="EMBL/GenBank/DDBJ databases">
        <authorList>
            <person name="Keele B.F."/>
        </authorList>
    </citation>
    <scope>NUCLEOTIDE SEQUENCE [LARGE SCALE GENOMIC DNA]</scope>
    <source>
        <strain evidence="1 2">D13</strain>
    </source>
</reference>
<dbReference type="Proteomes" id="UP000241074">
    <property type="component" value="Chromosome"/>
</dbReference>
<evidence type="ECO:0000313" key="1">
    <source>
        <dbReference type="EMBL" id="AVP95734.1"/>
    </source>
</evidence>
<reference evidence="1 2" key="1">
    <citation type="submission" date="2018-03" db="EMBL/GenBank/DDBJ databases">
        <title>Ahniella affigens gen. nov., sp. nov., a gammaproteobacterium isolated from sandy soil near a stream.</title>
        <authorList>
            <person name="Ko Y."/>
            <person name="Kim J.-H."/>
        </authorList>
    </citation>
    <scope>NUCLEOTIDE SEQUENCE [LARGE SCALE GENOMIC DNA]</scope>
    <source>
        <strain evidence="1 2">D13</strain>
    </source>
</reference>
<accession>A0A2P1PLL6</accession>
<dbReference type="KEGG" id="xba:C7S18_00335"/>
<organism evidence="1 2">
    <name type="scientific">Ahniella affigens</name>
    <dbReference type="NCBI Taxonomy" id="2021234"/>
    <lineage>
        <taxon>Bacteria</taxon>
        <taxon>Pseudomonadati</taxon>
        <taxon>Pseudomonadota</taxon>
        <taxon>Gammaproteobacteria</taxon>
        <taxon>Lysobacterales</taxon>
        <taxon>Rhodanobacteraceae</taxon>
        <taxon>Ahniella</taxon>
    </lineage>
</organism>
<name>A0A2P1PLL6_9GAMM</name>
<sequence length="281" mass="31444">MSGIREIILPVLDSMPDSYLKSELRPNFAAHHEAFQAIEGAFQRLTSAPQSKAVLRRFFQSWSQTNNSAMTVAGISNRLSQIAFLGRPVRHRDALLKSLCSLHRIIDEDLAVTHRVLHSELYYAMATGIVGDDGWLSRQYLSKEAIAFKGWKDTQSLRDDDLMIALLTTLVHEIYTHGEVEYILPRFKHWLEVVLGHSSHDAAKTLGWISVHCGPTEKNHFFHARDTIMHYAEAVGARLESYSLAAIVAAYLQKKAAVMSAIFADPVVTNRPPLPVLAQSA</sequence>
<keyword evidence="2" id="KW-1185">Reference proteome</keyword>